<dbReference type="GO" id="GO:0016787">
    <property type="term" value="F:hydrolase activity"/>
    <property type="evidence" value="ECO:0007669"/>
    <property type="project" value="UniProtKB-KW"/>
</dbReference>
<name>A0A3M0GDK1_9ACTN</name>
<keyword evidence="2 7" id="KW-0255">Endonuclease</keyword>
<keyword evidence="3" id="KW-0227">DNA damage</keyword>
<dbReference type="OrthoDB" id="9801520at2"/>
<evidence type="ECO:0000256" key="2">
    <source>
        <dbReference type="ARBA" id="ARBA00022759"/>
    </source>
</evidence>
<reference evidence="7 8" key="1">
    <citation type="submission" date="2018-10" db="EMBL/GenBank/DDBJ databases">
        <title>Tessaracoccus antarcticuss sp. nov., isolated from sediment.</title>
        <authorList>
            <person name="Zhou L.Y."/>
            <person name="Du Z.J."/>
        </authorList>
    </citation>
    <scope>NUCLEOTIDE SEQUENCE [LARGE SCALE GENOMIC DNA]</scope>
    <source>
        <strain evidence="7 8">JDX10</strain>
    </source>
</reference>
<proteinExistence type="inferred from homology"/>
<dbReference type="GO" id="GO:0004519">
    <property type="term" value="F:endonuclease activity"/>
    <property type="evidence" value="ECO:0007669"/>
    <property type="project" value="UniProtKB-KW"/>
</dbReference>
<evidence type="ECO:0000256" key="4">
    <source>
        <dbReference type="ARBA" id="ARBA00022801"/>
    </source>
</evidence>
<evidence type="ECO:0000256" key="5">
    <source>
        <dbReference type="ARBA" id="ARBA00023204"/>
    </source>
</evidence>
<accession>A0A3M0GDK1</accession>
<dbReference type="Pfam" id="PF03852">
    <property type="entry name" value="Vsr"/>
    <property type="match status" value="1"/>
</dbReference>
<dbReference type="InterPro" id="IPR011335">
    <property type="entry name" value="Restrct_endonuc-II-like"/>
</dbReference>
<keyword evidence="8" id="KW-1185">Reference proteome</keyword>
<dbReference type="EMBL" id="REFW01000001">
    <property type="protein sequence ID" value="RMB62398.1"/>
    <property type="molecule type" value="Genomic_DNA"/>
</dbReference>
<dbReference type="AlphaFoldDB" id="A0A3M0GDK1"/>
<evidence type="ECO:0000256" key="3">
    <source>
        <dbReference type="ARBA" id="ARBA00022763"/>
    </source>
</evidence>
<keyword evidence="5" id="KW-0234">DNA repair</keyword>
<comment type="similarity">
    <text evidence="6">Belongs to the Vsr family.</text>
</comment>
<dbReference type="CDD" id="cd00221">
    <property type="entry name" value="Vsr"/>
    <property type="match status" value="1"/>
</dbReference>
<organism evidence="7 8">
    <name type="scientific">Tessaracoccus antarcticus</name>
    <dbReference type="NCBI Taxonomy" id="2479848"/>
    <lineage>
        <taxon>Bacteria</taxon>
        <taxon>Bacillati</taxon>
        <taxon>Actinomycetota</taxon>
        <taxon>Actinomycetes</taxon>
        <taxon>Propionibacteriales</taxon>
        <taxon>Propionibacteriaceae</taxon>
        <taxon>Tessaracoccus</taxon>
    </lineage>
</organism>
<evidence type="ECO:0000313" key="8">
    <source>
        <dbReference type="Proteomes" id="UP000275256"/>
    </source>
</evidence>
<dbReference type="InterPro" id="IPR004603">
    <property type="entry name" value="DNA_mismatch_endonuc_vsr"/>
</dbReference>
<protein>
    <submittedName>
        <fullName evidence="7">Very short patch repair endonuclease</fullName>
    </submittedName>
</protein>
<dbReference type="Proteomes" id="UP000275256">
    <property type="component" value="Unassembled WGS sequence"/>
</dbReference>
<evidence type="ECO:0000256" key="6">
    <source>
        <dbReference type="ARBA" id="ARBA00029466"/>
    </source>
</evidence>
<dbReference type="SUPFAM" id="SSF52980">
    <property type="entry name" value="Restriction endonuclease-like"/>
    <property type="match status" value="1"/>
</dbReference>
<evidence type="ECO:0000256" key="1">
    <source>
        <dbReference type="ARBA" id="ARBA00022722"/>
    </source>
</evidence>
<dbReference type="NCBIfam" id="TIGR00632">
    <property type="entry name" value="vsr"/>
    <property type="match status" value="1"/>
</dbReference>
<evidence type="ECO:0000313" key="7">
    <source>
        <dbReference type="EMBL" id="RMB62398.1"/>
    </source>
</evidence>
<dbReference type="Gene3D" id="3.40.960.10">
    <property type="entry name" value="VSR Endonuclease"/>
    <property type="match status" value="1"/>
</dbReference>
<keyword evidence="4" id="KW-0378">Hydrolase</keyword>
<dbReference type="GO" id="GO:0006298">
    <property type="term" value="P:mismatch repair"/>
    <property type="evidence" value="ECO:0007669"/>
    <property type="project" value="InterPro"/>
</dbReference>
<sequence length="133" mass="15362">MQRQRTRDTSPEMALRRVLFAQGLRFRIQYPAPGRPRRSIDIAFPKWKLAVFVDGCFWHGCPEHGVAPKNNAEWWRAKLAKNVKRDADTTEELRSQGWRVIRFWEHVDPTEAATQVGSVLGNLNTDPPRSPLV</sequence>
<dbReference type="RefSeq" id="WP_121900948.1">
    <property type="nucleotide sequence ID" value="NZ_REFW01000001.1"/>
</dbReference>
<gene>
    <name evidence="7" type="ORF">EAX62_01975</name>
</gene>
<comment type="caution">
    <text evidence="7">The sequence shown here is derived from an EMBL/GenBank/DDBJ whole genome shotgun (WGS) entry which is preliminary data.</text>
</comment>
<keyword evidence="1" id="KW-0540">Nuclease</keyword>